<dbReference type="InterPro" id="IPR050838">
    <property type="entry name" value="Ketopantoate_reductase"/>
</dbReference>
<dbReference type="GO" id="GO:0050661">
    <property type="term" value="F:NADP binding"/>
    <property type="evidence" value="ECO:0007669"/>
    <property type="project" value="TreeGrafter"/>
</dbReference>
<organism evidence="13 14">
    <name type="scientific">Methylibium petroleiphilum (strain ATCC BAA-1232 / LMG 22953 / PM1)</name>
    <dbReference type="NCBI Taxonomy" id="420662"/>
    <lineage>
        <taxon>Bacteria</taxon>
        <taxon>Pseudomonadati</taxon>
        <taxon>Pseudomonadota</taxon>
        <taxon>Betaproteobacteria</taxon>
        <taxon>Burkholderiales</taxon>
        <taxon>Sphaerotilaceae</taxon>
        <taxon>Methylibium</taxon>
    </lineage>
</organism>
<evidence type="ECO:0000256" key="6">
    <source>
        <dbReference type="ARBA" id="ARBA00022857"/>
    </source>
</evidence>
<dbReference type="PANTHER" id="PTHR43765">
    <property type="entry name" value="2-DEHYDROPANTOATE 2-REDUCTASE-RELATED"/>
    <property type="match status" value="1"/>
</dbReference>
<dbReference type="InterPro" id="IPR013332">
    <property type="entry name" value="KPR_N"/>
</dbReference>
<dbReference type="UniPathway" id="UPA00028">
    <property type="reaction ID" value="UER00004"/>
</dbReference>
<dbReference type="NCBIfam" id="TIGR00745">
    <property type="entry name" value="apbA_panE"/>
    <property type="match status" value="1"/>
</dbReference>
<evidence type="ECO:0000256" key="2">
    <source>
        <dbReference type="ARBA" id="ARBA00007870"/>
    </source>
</evidence>
<evidence type="ECO:0000256" key="1">
    <source>
        <dbReference type="ARBA" id="ARBA00004994"/>
    </source>
</evidence>
<accession>A2SFI4</accession>
<dbReference type="AlphaFoldDB" id="A2SFI4"/>
<comment type="catalytic activity">
    <reaction evidence="9 10">
        <text>(R)-pantoate + NADP(+) = 2-dehydropantoate + NADPH + H(+)</text>
        <dbReference type="Rhea" id="RHEA:16233"/>
        <dbReference type="ChEBI" id="CHEBI:11561"/>
        <dbReference type="ChEBI" id="CHEBI:15378"/>
        <dbReference type="ChEBI" id="CHEBI:15980"/>
        <dbReference type="ChEBI" id="CHEBI:57783"/>
        <dbReference type="ChEBI" id="CHEBI:58349"/>
        <dbReference type="EC" id="1.1.1.169"/>
    </reaction>
</comment>
<dbReference type="Pfam" id="PF02558">
    <property type="entry name" value="ApbA"/>
    <property type="match status" value="1"/>
</dbReference>
<dbReference type="EC" id="1.1.1.169" evidence="3 10"/>
<dbReference type="STRING" id="420662.Mpe_A1361"/>
<dbReference type="RefSeq" id="WP_011828960.1">
    <property type="nucleotide sequence ID" value="NC_008825.1"/>
</dbReference>
<dbReference type="InterPro" id="IPR036291">
    <property type="entry name" value="NAD(P)-bd_dom_sf"/>
</dbReference>
<dbReference type="Pfam" id="PF08546">
    <property type="entry name" value="ApbA_C"/>
    <property type="match status" value="1"/>
</dbReference>
<evidence type="ECO:0000256" key="7">
    <source>
        <dbReference type="ARBA" id="ARBA00023002"/>
    </source>
</evidence>
<evidence type="ECO:0000313" key="13">
    <source>
        <dbReference type="EMBL" id="ABM94323.1"/>
    </source>
</evidence>
<evidence type="ECO:0000256" key="10">
    <source>
        <dbReference type="RuleBase" id="RU362068"/>
    </source>
</evidence>
<evidence type="ECO:0000259" key="11">
    <source>
        <dbReference type="Pfam" id="PF02558"/>
    </source>
</evidence>
<dbReference type="FunFam" id="1.10.1040.10:FF:000017">
    <property type="entry name" value="2-dehydropantoate 2-reductase"/>
    <property type="match status" value="1"/>
</dbReference>
<keyword evidence="14" id="KW-1185">Reference proteome</keyword>
<dbReference type="Proteomes" id="UP000000366">
    <property type="component" value="Chromosome"/>
</dbReference>
<keyword evidence="5 10" id="KW-0566">Pantothenate biosynthesis</keyword>
<gene>
    <name evidence="13" type="ordered locus">Mpe_A1361</name>
</gene>
<evidence type="ECO:0000256" key="9">
    <source>
        <dbReference type="ARBA" id="ARBA00048793"/>
    </source>
</evidence>
<comment type="similarity">
    <text evidence="2 10">Belongs to the ketopantoate reductase family.</text>
</comment>
<dbReference type="Gene3D" id="3.40.50.720">
    <property type="entry name" value="NAD(P)-binding Rossmann-like Domain"/>
    <property type="match status" value="1"/>
</dbReference>
<evidence type="ECO:0000256" key="8">
    <source>
        <dbReference type="ARBA" id="ARBA00032024"/>
    </source>
</evidence>
<dbReference type="EMBL" id="CP000555">
    <property type="protein sequence ID" value="ABM94323.1"/>
    <property type="molecule type" value="Genomic_DNA"/>
</dbReference>
<reference evidence="13 14" key="1">
    <citation type="journal article" date="2007" name="J. Bacteriol.">
        <title>Whole-genome analysis of the methyl tert-butyl ether-degrading beta-proteobacterium Methylibium petroleiphilum PM1.</title>
        <authorList>
            <person name="Kane S.R."/>
            <person name="Chakicherla A.Y."/>
            <person name="Chain P.S.G."/>
            <person name="Schmidt R."/>
            <person name="Shin M.W."/>
            <person name="Legler T.C."/>
            <person name="Scow K.M."/>
            <person name="Larimer F.W."/>
            <person name="Lucas S.M."/>
            <person name="Richardson P.M."/>
            <person name="Hristova K.R."/>
        </authorList>
    </citation>
    <scope>NUCLEOTIDE SEQUENCE [LARGE SCALE GENOMIC DNA]</scope>
    <source>
        <strain evidence="14">ATCC BAA-1232 / LMG 22953 / PM1</strain>
    </source>
</reference>
<dbReference type="InterPro" id="IPR003710">
    <property type="entry name" value="ApbA"/>
</dbReference>
<proteinExistence type="inferred from homology"/>
<keyword evidence="7 10" id="KW-0560">Oxidoreductase</keyword>
<evidence type="ECO:0000259" key="12">
    <source>
        <dbReference type="Pfam" id="PF08546"/>
    </source>
</evidence>
<protein>
    <recommendedName>
        <fullName evidence="4 10">2-dehydropantoate 2-reductase</fullName>
        <ecNumber evidence="3 10">1.1.1.169</ecNumber>
    </recommendedName>
    <alternativeName>
        <fullName evidence="8 10">Ketopantoate reductase</fullName>
    </alternativeName>
</protein>
<keyword evidence="6 10" id="KW-0521">NADP</keyword>
<evidence type="ECO:0000256" key="5">
    <source>
        <dbReference type="ARBA" id="ARBA00022655"/>
    </source>
</evidence>
<feature type="domain" description="Ketopantoate reductase N-terminal" evidence="11">
    <location>
        <begin position="3"/>
        <end position="147"/>
    </location>
</feature>
<evidence type="ECO:0000313" key="14">
    <source>
        <dbReference type="Proteomes" id="UP000000366"/>
    </source>
</evidence>
<comment type="function">
    <text evidence="10">Catalyzes the NADPH-dependent reduction of ketopantoate into pantoic acid.</text>
</comment>
<dbReference type="PANTHER" id="PTHR43765:SF2">
    <property type="entry name" value="2-DEHYDROPANTOATE 2-REDUCTASE"/>
    <property type="match status" value="1"/>
</dbReference>
<dbReference type="eggNOG" id="COG1893">
    <property type="taxonomic scope" value="Bacteria"/>
</dbReference>
<dbReference type="KEGG" id="mpt:Mpe_A1361"/>
<comment type="pathway">
    <text evidence="1 10">Cofactor biosynthesis; (R)-pantothenate biosynthesis; (R)-pantoate from 3-methyl-2-oxobutanoate: step 2/2.</text>
</comment>
<sequence>MKIGVMGAGAVGCYYGGMLARAGHELVLVGRPTHVEALQQRGLRLQTAAFDVELPVRASTEAAALIDAALVLFCVKSTDTEAAGLELRDHLAPDALVLSLQNGVDNAERLQALVGVPVWPAVVFVAAEMAGPGHVKHNGRGELVIGPTAVHGTSGTLEAAGLLALLGDAGVPAETGNNVAGVLWAKLVLNCAYNALSALTNLPYGPLVAREGIARVMDDLVAECLAVAAADGVRIPGEVPASVRRIAQTMPAQFSSTAQDLRRGRRSEIDHLNGYVVRRGEATGTPTPVNRCLHALVKALEAPPT</sequence>
<dbReference type="GO" id="GO:0008677">
    <property type="term" value="F:2-dehydropantoate 2-reductase activity"/>
    <property type="evidence" value="ECO:0007669"/>
    <property type="project" value="UniProtKB-EC"/>
</dbReference>
<dbReference type="SUPFAM" id="SSF48179">
    <property type="entry name" value="6-phosphogluconate dehydrogenase C-terminal domain-like"/>
    <property type="match status" value="1"/>
</dbReference>
<dbReference type="GO" id="GO:0005737">
    <property type="term" value="C:cytoplasm"/>
    <property type="evidence" value="ECO:0007669"/>
    <property type="project" value="TreeGrafter"/>
</dbReference>
<dbReference type="HOGENOM" id="CLU_031468_6_1_4"/>
<dbReference type="SUPFAM" id="SSF51735">
    <property type="entry name" value="NAD(P)-binding Rossmann-fold domains"/>
    <property type="match status" value="1"/>
</dbReference>
<feature type="domain" description="Ketopantoate reductase C-terminal" evidence="12">
    <location>
        <begin position="179"/>
        <end position="301"/>
    </location>
</feature>
<dbReference type="InterPro" id="IPR013752">
    <property type="entry name" value="KPA_reductase"/>
</dbReference>
<dbReference type="InterPro" id="IPR008927">
    <property type="entry name" value="6-PGluconate_DH-like_C_sf"/>
</dbReference>
<evidence type="ECO:0000256" key="4">
    <source>
        <dbReference type="ARBA" id="ARBA00019465"/>
    </source>
</evidence>
<dbReference type="InterPro" id="IPR013328">
    <property type="entry name" value="6PGD_dom2"/>
</dbReference>
<dbReference type="Gene3D" id="1.10.1040.10">
    <property type="entry name" value="N-(1-d-carboxylethyl)-l-norvaline Dehydrogenase, domain 2"/>
    <property type="match status" value="1"/>
</dbReference>
<evidence type="ECO:0000256" key="3">
    <source>
        <dbReference type="ARBA" id="ARBA00013014"/>
    </source>
</evidence>
<dbReference type="GO" id="GO:0015940">
    <property type="term" value="P:pantothenate biosynthetic process"/>
    <property type="evidence" value="ECO:0007669"/>
    <property type="project" value="UniProtKB-UniPathway"/>
</dbReference>
<name>A2SFI4_METPP</name>